<organism evidence="6 7">
    <name type="scientific">Acidocella aquatica</name>
    <dbReference type="NCBI Taxonomy" id="1922313"/>
    <lineage>
        <taxon>Bacteria</taxon>
        <taxon>Pseudomonadati</taxon>
        <taxon>Pseudomonadota</taxon>
        <taxon>Alphaproteobacteria</taxon>
        <taxon>Acetobacterales</taxon>
        <taxon>Acidocellaceae</taxon>
        <taxon>Acidocella</taxon>
    </lineage>
</organism>
<comment type="caution">
    <text evidence="6">The sequence shown here is derived from an EMBL/GenBank/DDBJ whole genome shotgun (WGS) entry which is preliminary data.</text>
</comment>
<evidence type="ECO:0000256" key="2">
    <source>
        <dbReference type="ARBA" id="ARBA00034247"/>
    </source>
</evidence>
<dbReference type="PROSITE" id="PS50113">
    <property type="entry name" value="PAC"/>
    <property type="match status" value="1"/>
</dbReference>
<dbReference type="InterPro" id="IPR035965">
    <property type="entry name" value="PAS-like_dom_sf"/>
</dbReference>
<keyword evidence="7" id="KW-1185">Reference proteome</keyword>
<dbReference type="InterPro" id="IPR013655">
    <property type="entry name" value="PAS_fold_3"/>
</dbReference>
<dbReference type="SUPFAM" id="SSF55073">
    <property type="entry name" value="Nucleotide cyclase"/>
    <property type="match status" value="1"/>
</dbReference>
<dbReference type="SMART" id="SM00267">
    <property type="entry name" value="GGDEF"/>
    <property type="match status" value="1"/>
</dbReference>
<dbReference type="Gene3D" id="2.10.70.100">
    <property type="match status" value="1"/>
</dbReference>
<dbReference type="InterPro" id="IPR043128">
    <property type="entry name" value="Rev_trsase/Diguanyl_cyclase"/>
</dbReference>
<dbReference type="Pfam" id="PF08447">
    <property type="entry name" value="PAS_3"/>
    <property type="match status" value="1"/>
</dbReference>
<accession>A0ABQ6A8V2</accession>
<feature type="domain" description="GGDEF" evidence="5">
    <location>
        <begin position="278"/>
        <end position="415"/>
    </location>
</feature>
<dbReference type="InterPro" id="IPR000014">
    <property type="entry name" value="PAS"/>
</dbReference>
<evidence type="ECO:0000256" key="3">
    <source>
        <dbReference type="SAM" id="Phobius"/>
    </source>
</evidence>
<proteinExistence type="predicted"/>
<feature type="transmembrane region" description="Helical" evidence="3">
    <location>
        <begin position="6"/>
        <end position="24"/>
    </location>
</feature>
<dbReference type="CDD" id="cd01949">
    <property type="entry name" value="GGDEF"/>
    <property type="match status" value="1"/>
</dbReference>
<evidence type="ECO:0000259" key="5">
    <source>
        <dbReference type="PROSITE" id="PS50887"/>
    </source>
</evidence>
<dbReference type="EMBL" id="BSOS01000073">
    <property type="protein sequence ID" value="GLR68033.1"/>
    <property type="molecule type" value="Genomic_DNA"/>
</dbReference>
<dbReference type="PROSITE" id="PS50887">
    <property type="entry name" value="GGDEF"/>
    <property type="match status" value="1"/>
</dbReference>
<name>A0ABQ6A8V2_9PROT</name>
<evidence type="ECO:0000259" key="4">
    <source>
        <dbReference type="PROSITE" id="PS50113"/>
    </source>
</evidence>
<comment type="catalytic activity">
    <reaction evidence="2">
        <text>2 GTP = 3',3'-c-di-GMP + 2 diphosphate</text>
        <dbReference type="Rhea" id="RHEA:24898"/>
        <dbReference type="ChEBI" id="CHEBI:33019"/>
        <dbReference type="ChEBI" id="CHEBI:37565"/>
        <dbReference type="ChEBI" id="CHEBI:58805"/>
        <dbReference type="EC" id="2.7.7.65"/>
    </reaction>
</comment>
<dbReference type="InterPro" id="IPR029787">
    <property type="entry name" value="Nucleotide_cyclase"/>
</dbReference>
<keyword evidence="3" id="KW-0812">Transmembrane</keyword>
<evidence type="ECO:0000256" key="1">
    <source>
        <dbReference type="ARBA" id="ARBA00012528"/>
    </source>
</evidence>
<dbReference type="CDD" id="cd00130">
    <property type="entry name" value="PAS"/>
    <property type="match status" value="1"/>
</dbReference>
<dbReference type="EC" id="2.7.7.65" evidence="1"/>
<gene>
    <name evidence="6" type="ORF">GCM10010909_27140</name>
</gene>
<dbReference type="NCBIfam" id="TIGR00254">
    <property type="entry name" value="GGDEF"/>
    <property type="match status" value="1"/>
</dbReference>
<reference evidence="7" key="1">
    <citation type="journal article" date="2019" name="Int. J. Syst. Evol. Microbiol.">
        <title>The Global Catalogue of Microorganisms (GCM) 10K type strain sequencing project: providing services to taxonomists for standard genome sequencing and annotation.</title>
        <authorList>
            <consortium name="The Broad Institute Genomics Platform"/>
            <consortium name="The Broad Institute Genome Sequencing Center for Infectious Disease"/>
            <person name="Wu L."/>
            <person name="Ma J."/>
        </authorList>
    </citation>
    <scope>NUCLEOTIDE SEQUENCE [LARGE SCALE GENOMIC DNA]</scope>
    <source>
        <strain evidence="7">NBRC 112502</strain>
    </source>
</reference>
<dbReference type="Pfam" id="PF00990">
    <property type="entry name" value="GGDEF"/>
    <property type="match status" value="1"/>
</dbReference>
<protein>
    <recommendedName>
        <fullName evidence="1">diguanylate cyclase</fullName>
        <ecNumber evidence="1">2.7.7.65</ecNumber>
    </recommendedName>
</protein>
<keyword evidence="3" id="KW-1133">Transmembrane helix</keyword>
<evidence type="ECO:0000313" key="7">
    <source>
        <dbReference type="Proteomes" id="UP001156641"/>
    </source>
</evidence>
<dbReference type="RefSeq" id="WP_284258862.1">
    <property type="nucleotide sequence ID" value="NZ_BSOS01000073.1"/>
</dbReference>
<dbReference type="InterPro" id="IPR000700">
    <property type="entry name" value="PAS-assoc_C"/>
</dbReference>
<feature type="transmembrane region" description="Helical" evidence="3">
    <location>
        <begin position="36"/>
        <end position="59"/>
    </location>
</feature>
<feature type="domain" description="PAC" evidence="4">
    <location>
        <begin position="189"/>
        <end position="241"/>
    </location>
</feature>
<evidence type="ECO:0000313" key="6">
    <source>
        <dbReference type="EMBL" id="GLR68033.1"/>
    </source>
</evidence>
<dbReference type="Gene3D" id="3.30.70.270">
    <property type="match status" value="1"/>
</dbReference>
<dbReference type="PANTHER" id="PTHR45138:SF9">
    <property type="entry name" value="DIGUANYLATE CYCLASE DGCM-RELATED"/>
    <property type="match status" value="1"/>
</dbReference>
<sequence>MLANTFGAIAYIAMAMAVNDMFTASETSVLGQRRGVLLAVLSTGALVQMLLGLAAHFNFPVALPALQMLAAACLVALPLNFWPVVARIRRGQLRILNSRLLARAQRAEAAAAAARNWLALAEQSGHVGHWQLSVPDYQLSWSDEMYRIHGLWREHYKPRLESALAAFHPVDGKRIGVLLQEAAVNQNNFEVAARLRRPDGEIRHVILRGAAALDASGQVGELNGVMVDVTEPKRAEAISALSAARGLPLEDELTGLADRRQFDLSLGYEFKRAVRSRKPLGMVLLEIDHFRAFAAYYGALDADACLRAVAQAVQAVPRRTGDVVARYGDTEIAVLLPLADSAGAQRVATQILEAVRALALPNAGHETGGLTASCGAAAFVGMDDLYNPLELTRRAARALADAKEAGGNRASGYREVELLSVLAARG</sequence>
<feature type="transmembrane region" description="Helical" evidence="3">
    <location>
        <begin position="65"/>
        <end position="85"/>
    </location>
</feature>
<dbReference type="SUPFAM" id="SSF55785">
    <property type="entry name" value="PYP-like sensor domain (PAS domain)"/>
    <property type="match status" value="1"/>
</dbReference>
<dbReference type="PANTHER" id="PTHR45138">
    <property type="entry name" value="REGULATORY COMPONENTS OF SENSORY TRANSDUCTION SYSTEM"/>
    <property type="match status" value="1"/>
</dbReference>
<dbReference type="InterPro" id="IPR000160">
    <property type="entry name" value="GGDEF_dom"/>
</dbReference>
<dbReference type="InterPro" id="IPR050469">
    <property type="entry name" value="Diguanylate_Cyclase"/>
</dbReference>
<keyword evidence="3" id="KW-0472">Membrane</keyword>
<dbReference type="Gene3D" id="3.30.450.20">
    <property type="entry name" value="PAS domain"/>
    <property type="match status" value="1"/>
</dbReference>
<dbReference type="Proteomes" id="UP001156641">
    <property type="component" value="Unassembled WGS sequence"/>
</dbReference>